<name>A0A699JDR7_TANCI</name>
<feature type="compositionally biased region" description="Polar residues" evidence="1">
    <location>
        <begin position="52"/>
        <end position="61"/>
    </location>
</feature>
<keyword evidence="2" id="KW-0548">Nucleotidyltransferase</keyword>
<keyword evidence="2" id="KW-0808">Transferase</keyword>
<dbReference type="AlphaFoldDB" id="A0A699JDR7"/>
<sequence length="137" mass="14653">MITCNAGRRTAATRGGRTGGQTGRGGGRTGEQTDRVGGRTGNQCGRGDHISNQRINGSRNDNATDDSIQEDDRNFDGKGDAVAYIRWVEKMKGVQDISGCGDNQKVKYSAGSLTGKALTWWNSKVRTRGREAAVGMT</sequence>
<accession>A0A699JDR7</accession>
<proteinExistence type="predicted"/>
<keyword evidence="2" id="KW-0695">RNA-directed DNA polymerase</keyword>
<comment type="caution">
    <text evidence="2">The sequence shown here is derived from an EMBL/GenBank/DDBJ whole genome shotgun (WGS) entry which is preliminary data.</text>
</comment>
<dbReference type="EMBL" id="BKCJ010396465">
    <property type="protein sequence ID" value="GFA27448.1"/>
    <property type="molecule type" value="Genomic_DNA"/>
</dbReference>
<evidence type="ECO:0000256" key="1">
    <source>
        <dbReference type="SAM" id="MobiDB-lite"/>
    </source>
</evidence>
<reference evidence="2" key="1">
    <citation type="journal article" date="2019" name="Sci. Rep.">
        <title>Draft genome of Tanacetum cinerariifolium, the natural source of mosquito coil.</title>
        <authorList>
            <person name="Yamashiro T."/>
            <person name="Shiraishi A."/>
            <person name="Satake H."/>
            <person name="Nakayama K."/>
        </authorList>
    </citation>
    <scope>NUCLEOTIDE SEQUENCE</scope>
</reference>
<feature type="region of interest" description="Disordered" evidence="1">
    <location>
        <begin position="1"/>
        <end position="76"/>
    </location>
</feature>
<dbReference type="GO" id="GO:0003964">
    <property type="term" value="F:RNA-directed DNA polymerase activity"/>
    <property type="evidence" value="ECO:0007669"/>
    <property type="project" value="UniProtKB-KW"/>
</dbReference>
<evidence type="ECO:0000313" key="2">
    <source>
        <dbReference type="EMBL" id="GFA27448.1"/>
    </source>
</evidence>
<gene>
    <name evidence="2" type="ORF">Tci_599420</name>
</gene>
<protein>
    <submittedName>
        <fullName evidence="2">Reverse transcriptase domain-containing protein</fullName>
    </submittedName>
</protein>
<organism evidence="2">
    <name type="scientific">Tanacetum cinerariifolium</name>
    <name type="common">Dalmatian daisy</name>
    <name type="synonym">Chrysanthemum cinerariifolium</name>
    <dbReference type="NCBI Taxonomy" id="118510"/>
    <lineage>
        <taxon>Eukaryota</taxon>
        <taxon>Viridiplantae</taxon>
        <taxon>Streptophyta</taxon>
        <taxon>Embryophyta</taxon>
        <taxon>Tracheophyta</taxon>
        <taxon>Spermatophyta</taxon>
        <taxon>Magnoliopsida</taxon>
        <taxon>eudicotyledons</taxon>
        <taxon>Gunneridae</taxon>
        <taxon>Pentapetalae</taxon>
        <taxon>asterids</taxon>
        <taxon>campanulids</taxon>
        <taxon>Asterales</taxon>
        <taxon>Asteraceae</taxon>
        <taxon>Asteroideae</taxon>
        <taxon>Anthemideae</taxon>
        <taxon>Anthemidinae</taxon>
        <taxon>Tanacetum</taxon>
    </lineage>
</organism>
<feature type="compositionally biased region" description="Gly residues" evidence="1">
    <location>
        <begin position="16"/>
        <end position="29"/>
    </location>
</feature>
<feature type="compositionally biased region" description="Low complexity" evidence="1">
    <location>
        <begin position="1"/>
        <end position="15"/>
    </location>
</feature>